<proteinExistence type="predicted"/>
<gene>
    <name evidence="1" type="ordered locus">Tter_1575</name>
</gene>
<keyword evidence="2" id="KW-1185">Reference proteome</keyword>
<evidence type="ECO:0000313" key="1">
    <source>
        <dbReference type="EMBL" id="ACZ42481.1"/>
    </source>
</evidence>
<dbReference type="AlphaFoldDB" id="D1CCG6"/>
<name>D1CCG6_THET1</name>
<dbReference type="HOGENOM" id="CLU_2511630_0_0_0"/>
<organism evidence="1 2">
    <name type="scientific">Thermobaculum terrenum (strain ATCC BAA-798 / CCMEE 7001 / YNP1)</name>
    <dbReference type="NCBI Taxonomy" id="525904"/>
    <lineage>
        <taxon>Bacteria</taxon>
        <taxon>Bacillati</taxon>
        <taxon>Chloroflexota</taxon>
        <taxon>Chloroflexia</taxon>
        <taxon>Candidatus Thermobaculales</taxon>
        <taxon>Candidatus Thermobaculaceae</taxon>
        <taxon>Thermobaculum</taxon>
    </lineage>
</organism>
<protein>
    <submittedName>
        <fullName evidence="1">Uncharacterized protein</fullName>
    </submittedName>
</protein>
<dbReference type="STRING" id="525904.Tter_1575"/>
<dbReference type="EMBL" id="CP001825">
    <property type="protein sequence ID" value="ACZ42481.1"/>
    <property type="molecule type" value="Genomic_DNA"/>
</dbReference>
<sequence length="85" mass="9179">MPPKDISNINFVGNNCPNCERYKARIAQLEAVVSALENYLITVDTRNQIKYRHLNSSGSASVDLVSPGEGRVGITCANGIDSALQ</sequence>
<reference evidence="2" key="1">
    <citation type="journal article" date="2010" name="Stand. Genomic Sci.">
        <title>Complete genome sequence of 'Thermobaculum terrenum' type strain (YNP1).</title>
        <authorList>
            <person name="Kiss H."/>
            <person name="Cleland D."/>
            <person name="Lapidus A."/>
            <person name="Lucas S."/>
            <person name="Glavina Del Rio T."/>
            <person name="Nolan M."/>
            <person name="Tice H."/>
            <person name="Han C."/>
            <person name="Goodwin L."/>
            <person name="Pitluck S."/>
            <person name="Liolios K."/>
            <person name="Ivanova N."/>
            <person name="Mavromatis K."/>
            <person name="Ovchinnikova G."/>
            <person name="Pati A."/>
            <person name="Chen A."/>
            <person name="Palaniappan K."/>
            <person name="Land M."/>
            <person name="Hauser L."/>
            <person name="Chang Y."/>
            <person name="Jeffries C."/>
            <person name="Lu M."/>
            <person name="Brettin T."/>
            <person name="Detter J."/>
            <person name="Goker M."/>
            <person name="Tindall B."/>
            <person name="Beck B."/>
            <person name="McDermott T."/>
            <person name="Woyke T."/>
            <person name="Bristow J."/>
            <person name="Eisen J."/>
            <person name="Markowitz V."/>
            <person name="Hugenholtz P."/>
            <person name="Kyrpides N."/>
            <person name="Klenk H."/>
            <person name="Cheng J."/>
        </authorList>
    </citation>
    <scope>NUCLEOTIDE SEQUENCE [LARGE SCALE GENOMIC DNA]</scope>
    <source>
        <strain evidence="2">ATCC BAA-798 / YNP1</strain>
    </source>
</reference>
<dbReference type="Proteomes" id="UP000000323">
    <property type="component" value="Chromosome 1"/>
</dbReference>
<accession>D1CCG6</accession>
<evidence type="ECO:0000313" key="2">
    <source>
        <dbReference type="Proteomes" id="UP000000323"/>
    </source>
</evidence>
<dbReference type="KEGG" id="ttr:Tter_1575"/>